<dbReference type="EMBL" id="JAWWNJ010000074">
    <property type="protein sequence ID" value="KAK7006869.1"/>
    <property type="molecule type" value="Genomic_DNA"/>
</dbReference>
<keyword evidence="3" id="KW-1185">Reference proteome</keyword>
<feature type="non-terminal residue" evidence="2">
    <location>
        <position position="1"/>
    </location>
</feature>
<evidence type="ECO:0000313" key="3">
    <source>
        <dbReference type="Proteomes" id="UP001362999"/>
    </source>
</evidence>
<protein>
    <submittedName>
        <fullName evidence="2">Uncharacterized protein</fullName>
    </submittedName>
</protein>
<evidence type="ECO:0000313" key="2">
    <source>
        <dbReference type="EMBL" id="KAK7006869.1"/>
    </source>
</evidence>
<gene>
    <name evidence="2" type="ORF">R3P38DRAFT_2554979</name>
</gene>
<dbReference type="AlphaFoldDB" id="A0AAW0ACY5"/>
<evidence type="ECO:0000256" key="1">
    <source>
        <dbReference type="SAM" id="MobiDB-lite"/>
    </source>
</evidence>
<feature type="region of interest" description="Disordered" evidence="1">
    <location>
        <begin position="157"/>
        <end position="197"/>
    </location>
</feature>
<proteinExistence type="predicted"/>
<name>A0AAW0ACY5_9AGAR</name>
<reference evidence="2 3" key="1">
    <citation type="journal article" date="2024" name="J Genomics">
        <title>Draft genome sequencing and assembly of Favolaschia claudopus CIRM-BRFM 2984 isolated from oak limbs.</title>
        <authorList>
            <person name="Navarro D."/>
            <person name="Drula E."/>
            <person name="Chaduli D."/>
            <person name="Cazenave R."/>
            <person name="Ahrendt S."/>
            <person name="Wang J."/>
            <person name="Lipzen A."/>
            <person name="Daum C."/>
            <person name="Barry K."/>
            <person name="Grigoriev I.V."/>
            <person name="Favel A."/>
            <person name="Rosso M.N."/>
            <person name="Martin F."/>
        </authorList>
    </citation>
    <scope>NUCLEOTIDE SEQUENCE [LARGE SCALE GENOMIC DNA]</scope>
    <source>
        <strain evidence="2 3">CIRM-BRFM 2984</strain>
    </source>
</reference>
<sequence>VDYLTDNPAFRLKLFSDSTEDAKAEGRGKKQSKESKIGMYGLLCDHIFAGPEVMEGENEQDEEEGRFAKSLQQQFARLKPKYSKAVKKLYATGGGLKPEDVQANLIGKYCLKLREDFPHWDELDSFWRELPNYNPIGVNNSASGTNHAARAGSLFAKGASEAEDTDHGPQAFARSSSVSLAGGDDYEDEEKEKKGKV</sequence>
<accession>A0AAW0ACY5</accession>
<comment type="caution">
    <text evidence="2">The sequence shown here is derived from an EMBL/GenBank/DDBJ whole genome shotgun (WGS) entry which is preliminary data.</text>
</comment>
<organism evidence="2 3">
    <name type="scientific">Favolaschia claudopus</name>
    <dbReference type="NCBI Taxonomy" id="2862362"/>
    <lineage>
        <taxon>Eukaryota</taxon>
        <taxon>Fungi</taxon>
        <taxon>Dikarya</taxon>
        <taxon>Basidiomycota</taxon>
        <taxon>Agaricomycotina</taxon>
        <taxon>Agaricomycetes</taxon>
        <taxon>Agaricomycetidae</taxon>
        <taxon>Agaricales</taxon>
        <taxon>Marasmiineae</taxon>
        <taxon>Mycenaceae</taxon>
        <taxon>Favolaschia</taxon>
    </lineage>
</organism>
<dbReference type="Proteomes" id="UP001362999">
    <property type="component" value="Unassembled WGS sequence"/>
</dbReference>